<dbReference type="SUPFAM" id="SSF50891">
    <property type="entry name" value="Cyclophilin-like"/>
    <property type="match status" value="1"/>
</dbReference>
<dbReference type="GO" id="GO:0005524">
    <property type="term" value="F:ATP binding"/>
    <property type="evidence" value="ECO:0007669"/>
    <property type="project" value="UniProtKB-KW"/>
</dbReference>
<feature type="domain" description="Carboxyltransferase" evidence="4">
    <location>
        <begin position="23"/>
        <end position="306"/>
    </location>
</feature>
<dbReference type="InterPro" id="IPR029000">
    <property type="entry name" value="Cyclophilin-like_dom_sf"/>
</dbReference>
<dbReference type="InterPro" id="IPR052708">
    <property type="entry name" value="PxpC"/>
</dbReference>
<dbReference type="Proteomes" id="UP000055060">
    <property type="component" value="Unassembled WGS sequence"/>
</dbReference>
<evidence type="ECO:0000256" key="2">
    <source>
        <dbReference type="ARBA" id="ARBA00022801"/>
    </source>
</evidence>
<dbReference type="InterPro" id="IPR003778">
    <property type="entry name" value="CT_A_B"/>
</dbReference>
<keyword evidence="6" id="KW-1185">Reference proteome</keyword>
<dbReference type="SMART" id="SM00797">
    <property type="entry name" value="AHS2"/>
    <property type="match status" value="1"/>
</dbReference>
<name>A0A0K8MXD9_9CHLR</name>
<dbReference type="GO" id="GO:0016787">
    <property type="term" value="F:hydrolase activity"/>
    <property type="evidence" value="ECO:0007669"/>
    <property type="project" value="UniProtKB-KW"/>
</dbReference>
<dbReference type="AlphaFoldDB" id="A0A0K8MXD9"/>
<organism evidence="5">
    <name type="scientific">Longilinea arvoryzae</name>
    <dbReference type="NCBI Taxonomy" id="360412"/>
    <lineage>
        <taxon>Bacteria</taxon>
        <taxon>Bacillati</taxon>
        <taxon>Chloroflexota</taxon>
        <taxon>Anaerolineae</taxon>
        <taxon>Anaerolineales</taxon>
        <taxon>Anaerolineaceae</taxon>
        <taxon>Longilinea</taxon>
    </lineage>
</organism>
<sequence>MLEILSASPFCTIQDSGRAAWRPFGLPAAGPMDPFAFTAANLLLGNPPGAAGIEIGPGELTLRSWDDCLIALAGPGLALRVDGAIMPDWSAVFVPAGSSLQIERSGAGVWGYLAVSGGLQTELIMGSRAAYRPAGLGQAVSPGALLSTAAQPPDVGLRAGATLPPAGRPPYSLDLHLAALPGPHVGRFTPEALAAFHSAVFSVSGLADRTGYRLDGPRLDHVRSGAQGDGADILSAGLLPGCVQVPASGQAVVLMADAPTSGGYTQIASLPALDRALLAQVPPGEGRIRFREVSLAVAQARTQEQWKILRTGIQPTETENLGWAGG</sequence>
<dbReference type="Pfam" id="PF02626">
    <property type="entry name" value="CT_A_B"/>
    <property type="match status" value="1"/>
</dbReference>
<accession>A0A0K8MXD9</accession>
<dbReference type="STRING" id="360412.LARV_03718"/>
<keyword evidence="3" id="KW-0067">ATP-binding</keyword>
<proteinExistence type="predicted"/>
<dbReference type="PANTHER" id="PTHR43309:SF3">
    <property type="entry name" value="5-OXOPROLINASE SUBUNIT C"/>
    <property type="match status" value="1"/>
</dbReference>
<dbReference type="EMBL" id="DF967973">
    <property type="protein sequence ID" value="GAP15923.1"/>
    <property type="molecule type" value="Genomic_DNA"/>
</dbReference>
<protein>
    <submittedName>
        <fullName evidence="5">Allophanate hydrolase subunit 2</fullName>
    </submittedName>
</protein>
<evidence type="ECO:0000256" key="1">
    <source>
        <dbReference type="ARBA" id="ARBA00022741"/>
    </source>
</evidence>
<evidence type="ECO:0000259" key="4">
    <source>
        <dbReference type="SMART" id="SM00797"/>
    </source>
</evidence>
<dbReference type="PANTHER" id="PTHR43309">
    <property type="entry name" value="5-OXOPROLINASE SUBUNIT C"/>
    <property type="match status" value="1"/>
</dbReference>
<reference evidence="5" key="1">
    <citation type="submission" date="2015-07" db="EMBL/GenBank/DDBJ databases">
        <title>Draft Genome Sequences of Anaerolinea thermolimosa IMO-1, Bellilinea caldifistulae GOMI-1, Leptolinea tardivitalis YMTK-2, Levilinea saccharolytica KIBI-1,Longilinea arvoryzae KOME-1, Previously Described as Members of the Anaerolineaceae (Chloroflexi).</title>
        <authorList>
            <person name="Sekiguchi Y."/>
            <person name="Ohashi A."/>
            <person name="Matsuura N."/>
            <person name="Tourlousse M.D."/>
        </authorList>
    </citation>
    <scope>NUCLEOTIDE SEQUENCE [LARGE SCALE GENOMIC DNA]</scope>
    <source>
        <strain evidence="5">KOME-1</strain>
    </source>
</reference>
<keyword evidence="2 5" id="KW-0378">Hydrolase</keyword>
<dbReference type="Gene3D" id="2.40.100.10">
    <property type="entry name" value="Cyclophilin-like"/>
    <property type="match status" value="1"/>
</dbReference>
<keyword evidence="1" id="KW-0547">Nucleotide-binding</keyword>
<gene>
    <name evidence="5" type="ORF">LARV_03718</name>
</gene>
<evidence type="ECO:0000313" key="6">
    <source>
        <dbReference type="Proteomes" id="UP000055060"/>
    </source>
</evidence>
<evidence type="ECO:0000256" key="3">
    <source>
        <dbReference type="ARBA" id="ARBA00022840"/>
    </source>
</evidence>
<evidence type="ECO:0000313" key="5">
    <source>
        <dbReference type="EMBL" id="GAP15923.1"/>
    </source>
</evidence>